<proteinExistence type="inferred from homology"/>
<evidence type="ECO:0000256" key="1">
    <source>
        <dbReference type="ARBA" id="ARBA00011028"/>
    </source>
</evidence>
<gene>
    <name evidence="6" type="ORF">F8A88_08465</name>
</gene>
<keyword evidence="3 5" id="KW-0732">Signal</keyword>
<dbReference type="InterPro" id="IPR050492">
    <property type="entry name" value="Bact_metal-bind_prot9"/>
</dbReference>
<keyword evidence="2" id="KW-0813">Transport</keyword>
<reference evidence="6 7" key="1">
    <citation type="journal article" date="2017" name="Int. J. Syst. Evol. Microbiol.">
        <title>Desulfovibrio senegalensis sp. nov., a mesophilic sulfate reducer isolated from marine sediment.</title>
        <authorList>
            <person name="Thioye A."/>
            <person name="Gam Z.B.A."/>
            <person name="Mbengue M."/>
            <person name="Cayol J.L."/>
            <person name="Joseph-Bartoli M."/>
            <person name="Toure-Kane C."/>
            <person name="Labat M."/>
        </authorList>
    </citation>
    <scope>NUCLEOTIDE SEQUENCE [LARGE SCALE GENOMIC DNA]</scope>
    <source>
        <strain evidence="6 7">DSM 101509</strain>
    </source>
</reference>
<feature type="chain" id="PRO_5026987491" evidence="5">
    <location>
        <begin position="26"/>
        <end position="305"/>
    </location>
</feature>
<dbReference type="OrthoDB" id="9810636at2"/>
<feature type="compositionally biased region" description="Basic and acidic residues" evidence="4">
    <location>
        <begin position="123"/>
        <end position="140"/>
    </location>
</feature>
<dbReference type="PANTHER" id="PTHR42953">
    <property type="entry name" value="HIGH-AFFINITY ZINC UPTAKE SYSTEM PROTEIN ZNUA-RELATED"/>
    <property type="match status" value="1"/>
</dbReference>
<feature type="signal peptide" evidence="5">
    <location>
        <begin position="1"/>
        <end position="25"/>
    </location>
</feature>
<dbReference type="GO" id="GO:0030001">
    <property type="term" value="P:metal ion transport"/>
    <property type="evidence" value="ECO:0007669"/>
    <property type="project" value="InterPro"/>
</dbReference>
<comment type="similarity">
    <text evidence="1">Belongs to the bacterial solute-binding protein 9 family.</text>
</comment>
<evidence type="ECO:0000256" key="3">
    <source>
        <dbReference type="ARBA" id="ARBA00022729"/>
    </source>
</evidence>
<evidence type="ECO:0000313" key="6">
    <source>
        <dbReference type="EMBL" id="KAB1441624.1"/>
    </source>
</evidence>
<dbReference type="EMBL" id="WAIE01000003">
    <property type="protein sequence ID" value="KAB1441624.1"/>
    <property type="molecule type" value="Genomic_DNA"/>
</dbReference>
<dbReference type="Pfam" id="PF01297">
    <property type="entry name" value="ZnuA"/>
    <property type="match status" value="1"/>
</dbReference>
<dbReference type="PANTHER" id="PTHR42953:SF3">
    <property type="entry name" value="HIGH-AFFINITY ZINC UPTAKE SYSTEM PROTEIN ZNUA"/>
    <property type="match status" value="1"/>
</dbReference>
<name>A0A6N6N147_9BACT</name>
<dbReference type="AlphaFoldDB" id="A0A6N6N147"/>
<sequence length="305" mass="33667">MNISSFTRAIPLMLGLLLAALPAHAAALNVTVSIVPQRYVVEKIGGSLVDCSVMVQPGASPATYEPKPGQMTALANSSIYFAIGVPFENAWLPRIAAAAKSMRVVHMEESIKRVPMAAHHHHDHSEKHEHEHEGHHHGPLDPHVWTSPSLMRVLAGNTMKALQQADPANAGTYKANLERFMAEIDALDKELHAIFDPLRRPARFMVYHPAWGYFAADYDLIQVPVELEGKDPGPRELASLIRMAKKDNIRVVFVQPQFSRRSAEVIARAINGRVQPANPLAENWAENLRTVSQSFRAAAAQTVNK</sequence>
<dbReference type="Proteomes" id="UP000438699">
    <property type="component" value="Unassembled WGS sequence"/>
</dbReference>
<keyword evidence="7" id="KW-1185">Reference proteome</keyword>
<evidence type="ECO:0000256" key="4">
    <source>
        <dbReference type="SAM" id="MobiDB-lite"/>
    </source>
</evidence>
<accession>A0A6N6N147</accession>
<dbReference type="SUPFAM" id="SSF53807">
    <property type="entry name" value="Helical backbone' metal receptor"/>
    <property type="match status" value="1"/>
</dbReference>
<dbReference type="InterPro" id="IPR006127">
    <property type="entry name" value="ZnuA-like"/>
</dbReference>
<organism evidence="6 7">
    <name type="scientific">Pseudodesulfovibrio senegalensis</name>
    <dbReference type="NCBI Taxonomy" id="1721087"/>
    <lineage>
        <taxon>Bacteria</taxon>
        <taxon>Pseudomonadati</taxon>
        <taxon>Thermodesulfobacteriota</taxon>
        <taxon>Desulfovibrionia</taxon>
        <taxon>Desulfovibrionales</taxon>
        <taxon>Desulfovibrionaceae</taxon>
    </lineage>
</organism>
<evidence type="ECO:0000256" key="2">
    <source>
        <dbReference type="ARBA" id="ARBA00022448"/>
    </source>
</evidence>
<evidence type="ECO:0000313" key="7">
    <source>
        <dbReference type="Proteomes" id="UP000438699"/>
    </source>
</evidence>
<comment type="caution">
    <text evidence="6">The sequence shown here is derived from an EMBL/GenBank/DDBJ whole genome shotgun (WGS) entry which is preliminary data.</text>
</comment>
<evidence type="ECO:0000256" key="5">
    <source>
        <dbReference type="SAM" id="SignalP"/>
    </source>
</evidence>
<dbReference type="GO" id="GO:0046872">
    <property type="term" value="F:metal ion binding"/>
    <property type="evidence" value="ECO:0007669"/>
    <property type="project" value="InterPro"/>
</dbReference>
<protein>
    <submittedName>
        <fullName evidence="6">Cation ABC transporter substrate-binding protein</fullName>
    </submittedName>
</protein>
<dbReference type="Gene3D" id="3.40.50.1980">
    <property type="entry name" value="Nitrogenase molybdenum iron protein domain"/>
    <property type="match status" value="2"/>
</dbReference>
<dbReference type="RefSeq" id="WP_151150717.1">
    <property type="nucleotide sequence ID" value="NZ_WAIE01000003.1"/>
</dbReference>
<feature type="region of interest" description="Disordered" evidence="4">
    <location>
        <begin position="115"/>
        <end position="142"/>
    </location>
</feature>